<keyword evidence="2 5" id="KW-0812">Transmembrane</keyword>
<organism evidence="7 8">
    <name type="scientific">Mycolicibacterium pallens</name>
    <dbReference type="NCBI Taxonomy" id="370524"/>
    <lineage>
        <taxon>Bacteria</taxon>
        <taxon>Bacillati</taxon>
        <taxon>Actinomycetota</taxon>
        <taxon>Actinomycetes</taxon>
        <taxon>Mycobacteriales</taxon>
        <taxon>Mycobacteriaceae</taxon>
        <taxon>Mycolicibacterium</taxon>
    </lineage>
</organism>
<keyword evidence="3 5" id="KW-1133">Transmembrane helix</keyword>
<evidence type="ECO:0000256" key="4">
    <source>
        <dbReference type="ARBA" id="ARBA00023136"/>
    </source>
</evidence>
<evidence type="ECO:0000256" key="3">
    <source>
        <dbReference type="ARBA" id="ARBA00022989"/>
    </source>
</evidence>
<evidence type="ECO:0000259" key="6">
    <source>
        <dbReference type="PROSITE" id="PS51751"/>
    </source>
</evidence>
<reference evidence="7 8" key="1">
    <citation type="submission" date="2021-07" db="EMBL/GenBank/DDBJ databases">
        <title>Whole genome sequencing of non-tuberculosis mycobacteria type-strains.</title>
        <authorList>
            <person name="Igarashi Y."/>
            <person name="Osugi A."/>
            <person name="Mitarai S."/>
        </authorList>
    </citation>
    <scope>NUCLEOTIDE SEQUENCE [LARGE SCALE GENOMIC DNA]</scope>
    <source>
        <strain evidence="7 8">JCM 16370</strain>
    </source>
</reference>
<feature type="transmembrane region" description="Helical" evidence="5">
    <location>
        <begin position="118"/>
        <end position="138"/>
    </location>
</feature>
<sequence>MTISPATTTPESVAVRVAIPLRERRYDWFFIVVFTVFIGSSFTGDIVNMVGRPDPDSDFFLARMVYQVYADGTDPLLIANPRFLQVGASVSAVVFGTFYVVAVYAFIRGREWIRKPSFIYTGMVVQTTFIVVMVGFAGDAPLFQAVCNTIYDYTFTNVPKALAYNLPYIVVPILLTARMWRAHPFTRPERSSAR</sequence>
<keyword evidence="4 5" id="KW-0472">Membrane</keyword>
<dbReference type="EMBL" id="CP080333">
    <property type="protein sequence ID" value="QYL18793.1"/>
    <property type="molecule type" value="Genomic_DNA"/>
</dbReference>
<accession>A0ABX8VLW7</accession>
<evidence type="ECO:0000256" key="5">
    <source>
        <dbReference type="SAM" id="Phobius"/>
    </source>
</evidence>
<dbReference type="InterPro" id="IPR033118">
    <property type="entry name" value="EXPERA"/>
</dbReference>
<evidence type="ECO:0000256" key="1">
    <source>
        <dbReference type="ARBA" id="ARBA00004141"/>
    </source>
</evidence>
<protein>
    <submittedName>
        <fullName evidence="7">DUF2781 domain-containing protein</fullName>
    </submittedName>
</protein>
<evidence type="ECO:0000313" key="7">
    <source>
        <dbReference type="EMBL" id="QYL18793.1"/>
    </source>
</evidence>
<name>A0ABX8VLW7_9MYCO</name>
<keyword evidence="8" id="KW-1185">Reference proteome</keyword>
<feature type="transmembrane region" description="Helical" evidence="5">
    <location>
        <begin position="161"/>
        <end position="180"/>
    </location>
</feature>
<comment type="subcellular location">
    <subcellularLocation>
        <location evidence="1">Membrane</location>
        <topology evidence="1">Multi-pass membrane protein</topology>
    </subcellularLocation>
</comment>
<dbReference type="RefSeq" id="WP_220046340.1">
    <property type="nucleotide sequence ID" value="NZ_BAAAVX010000045.1"/>
</dbReference>
<feature type="transmembrane region" description="Helical" evidence="5">
    <location>
        <begin position="83"/>
        <end position="106"/>
    </location>
</feature>
<gene>
    <name evidence="7" type="ORF">K0O64_10035</name>
</gene>
<feature type="domain" description="EXPERA" evidence="6">
    <location>
        <begin position="26"/>
        <end position="176"/>
    </location>
</feature>
<dbReference type="Pfam" id="PF05241">
    <property type="entry name" value="EBP"/>
    <property type="match status" value="1"/>
</dbReference>
<evidence type="ECO:0000313" key="8">
    <source>
        <dbReference type="Proteomes" id="UP000825367"/>
    </source>
</evidence>
<dbReference type="Proteomes" id="UP000825367">
    <property type="component" value="Chromosome"/>
</dbReference>
<feature type="transmembrane region" description="Helical" evidence="5">
    <location>
        <begin position="28"/>
        <end position="51"/>
    </location>
</feature>
<dbReference type="PROSITE" id="PS51751">
    <property type="entry name" value="EXPERA"/>
    <property type="match status" value="1"/>
</dbReference>
<evidence type="ECO:0000256" key="2">
    <source>
        <dbReference type="ARBA" id="ARBA00022692"/>
    </source>
</evidence>
<proteinExistence type="predicted"/>